<evidence type="ECO:0000256" key="4">
    <source>
        <dbReference type="ARBA" id="ARBA00023284"/>
    </source>
</evidence>
<keyword evidence="2 6" id="KW-0049">Antioxidant</keyword>
<dbReference type="Proteomes" id="UP000245768">
    <property type="component" value="Unassembled WGS sequence"/>
</dbReference>
<dbReference type="Gene3D" id="3.30.1020.10">
    <property type="entry name" value="Antioxidant, Horf6, Chain A, domain2"/>
    <property type="match status" value="1"/>
</dbReference>
<evidence type="ECO:0000256" key="7">
    <source>
        <dbReference type="PIRSR" id="PIRSR000239-1"/>
    </source>
</evidence>
<dbReference type="PANTHER" id="PTHR43503">
    <property type="entry name" value="MCG48959-RELATED"/>
    <property type="match status" value="1"/>
</dbReference>
<comment type="similarity">
    <text evidence="5">Belongs to the peroxiredoxin family. Prx6 subfamily.</text>
</comment>
<dbReference type="InterPro" id="IPR013766">
    <property type="entry name" value="Thioredoxin_domain"/>
</dbReference>
<dbReference type="InterPro" id="IPR000866">
    <property type="entry name" value="AhpC/TSA"/>
</dbReference>
<feature type="active site" description="Cysteine sulfenic acid (-SOH) intermediate; for peroxidase activity" evidence="7">
    <location>
        <position position="46"/>
    </location>
</feature>
<dbReference type="EMBL" id="KZ819636">
    <property type="protein sequence ID" value="PWN90271.1"/>
    <property type="molecule type" value="Genomic_DNA"/>
</dbReference>
<dbReference type="InterPro" id="IPR019479">
    <property type="entry name" value="Peroxiredoxin_C"/>
</dbReference>
<keyword evidence="10" id="KW-1185">Reference proteome</keyword>
<keyword evidence="4 6" id="KW-0676">Redox-active center</keyword>
<dbReference type="Pfam" id="PF10417">
    <property type="entry name" value="1-cysPrx_C"/>
    <property type="match status" value="1"/>
</dbReference>
<dbReference type="GO" id="GO:0045454">
    <property type="term" value="P:cell redox homeostasis"/>
    <property type="evidence" value="ECO:0007669"/>
    <property type="project" value="TreeGrafter"/>
</dbReference>
<dbReference type="InParanoid" id="A0A316YM45"/>
<dbReference type="FunCoup" id="A0A316YM45">
    <property type="interactions" value="420"/>
</dbReference>
<feature type="domain" description="Thioredoxin" evidence="8">
    <location>
        <begin position="4"/>
        <end position="167"/>
    </location>
</feature>
<proteinExistence type="inferred from homology"/>
<evidence type="ECO:0000256" key="5">
    <source>
        <dbReference type="ARBA" id="ARBA00025719"/>
    </source>
</evidence>
<sequence>MPTLRLGSIAPNFTAETTHGSINFHEWLGDSWGILFSHPDDFTPVCTTELGAVARNSEEFKKRNVKVIGLSANDIDSHDRWIKDINEVGKTSVDFPIIGDKDRKIATEYDMLDHLDATNVDQKGLPLTVRTVFIIDPKKQIRTLISYPAAVGRSFVEVLRVIDSLQRGEKHKFTTPVDWQPGQDVIIPPTIKTEDAKALFPGAQINEVRPYLRFVADPSK</sequence>
<dbReference type="Pfam" id="PF00578">
    <property type="entry name" value="AhpC-TSA"/>
    <property type="match status" value="1"/>
</dbReference>
<dbReference type="GO" id="GO:0005829">
    <property type="term" value="C:cytosol"/>
    <property type="evidence" value="ECO:0007669"/>
    <property type="project" value="TreeGrafter"/>
</dbReference>
<dbReference type="Gene3D" id="3.40.30.10">
    <property type="entry name" value="Glutaredoxin"/>
    <property type="match status" value="1"/>
</dbReference>
<organism evidence="9 10">
    <name type="scientific">Acaromyces ingoldii</name>
    <dbReference type="NCBI Taxonomy" id="215250"/>
    <lineage>
        <taxon>Eukaryota</taxon>
        <taxon>Fungi</taxon>
        <taxon>Dikarya</taxon>
        <taxon>Basidiomycota</taxon>
        <taxon>Ustilaginomycotina</taxon>
        <taxon>Exobasidiomycetes</taxon>
        <taxon>Exobasidiales</taxon>
        <taxon>Cryptobasidiaceae</taxon>
        <taxon>Acaromyces</taxon>
    </lineage>
</organism>
<dbReference type="FunFam" id="3.30.1020.10:FF:000001">
    <property type="entry name" value="1-Cys peroxiredoxin"/>
    <property type="match status" value="1"/>
</dbReference>
<accession>A0A316YM45</accession>
<dbReference type="OrthoDB" id="2996783at2759"/>
<keyword evidence="1 6" id="KW-0575">Peroxidase</keyword>
<dbReference type="SUPFAM" id="SSF52833">
    <property type="entry name" value="Thioredoxin-like"/>
    <property type="match status" value="1"/>
</dbReference>
<evidence type="ECO:0000256" key="6">
    <source>
        <dbReference type="PIRNR" id="PIRNR000239"/>
    </source>
</evidence>
<evidence type="ECO:0000256" key="3">
    <source>
        <dbReference type="ARBA" id="ARBA00023002"/>
    </source>
</evidence>
<dbReference type="InterPro" id="IPR036249">
    <property type="entry name" value="Thioredoxin-like_sf"/>
</dbReference>
<keyword evidence="3 6" id="KW-0560">Oxidoreductase</keyword>
<name>A0A316YM45_9BASI</name>
<dbReference type="FunFam" id="3.40.30.10:FF:000011">
    <property type="entry name" value="Peroxiredoxin PRX1"/>
    <property type="match status" value="1"/>
</dbReference>
<dbReference type="CDD" id="cd03016">
    <property type="entry name" value="PRX_1cys"/>
    <property type="match status" value="1"/>
</dbReference>
<dbReference type="RefSeq" id="XP_025377469.1">
    <property type="nucleotide sequence ID" value="XM_025521629.1"/>
</dbReference>
<evidence type="ECO:0000313" key="10">
    <source>
        <dbReference type="Proteomes" id="UP000245768"/>
    </source>
</evidence>
<evidence type="ECO:0000313" key="9">
    <source>
        <dbReference type="EMBL" id="PWN90271.1"/>
    </source>
</evidence>
<dbReference type="InterPro" id="IPR045020">
    <property type="entry name" value="PRX_1cys"/>
</dbReference>
<dbReference type="GO" id="GO:0005739">
    <property type="term" value="C:mitochondrion"/>
    <property type="evidence" value="ECO:0007669"/>
    <property type="project" value="TreeGrafter"/>
</dbReference>
<protein>
    <submittedName>
        <fullName evidence="9">Putative thioredoxin peroxidase</fullName>
    </submittedName>
</protein>
<evidence type="ECO:0000259" key="8">
    <source>
        <dbReference type="PROSITE" id="PS51352"/>
    </source>
</evidence>
<dbReference type="InterPro" id="IPR024706">
    <property type="entry name" value="Peroxiredoxin_AhpC-typ"/>
</dbReference>
<evidence type="ECO:0000256" key="2">
    <source>
        <dbReference type="ARBA" id="ARBA00022862"/>
    </source>
</evidence>
<evidence type="ECO:0000256" key="1">
    <source>
        <dbReference type="ARBA" id="ARBA00022559"/>
    </source>
</evidence>
<dbReference type="PIRSF" id="PIRSF000239">
    <property type="entry name" value="AHPC"/>
    <property type="match status" value="1"/>
</dbReference>
<comment type="function">
    <text evidence="6">Thiol-specific peroxidase that catalyzes the reduction of hydrogen peroxide and organic hydroperoxides to water and alcohols, respectively.</text>
</comment>
<dbReference type="GeneID" id="37043545"/>
<dbReference type="GO" id="GO:0051920">
    <property type="term" value="F:peroxiredoxin activity"/>
    <property type="evidence" value="ECO:0007669"/>
    <property type="project" value="InterPro"/>
</dbReference>
<reference evidence="9 10" key="1">
    <citation type="journal article" date="2018" name="Mol. Biol. Evol.">
        <title>Broad Genomic Sampling Reveals a Smut Pathogenic Ancestry of the Fungal Clade Ustilaginomycotina.</title>
        <authorList>
            <person name="Kijpornyongpan T."/>
            <person name="Mondo S.J."/>
            <person name="Barry K."/>
            <person name="Sandor L."/>
            <person name="Lee J."/>
            <person name="Lipzen A."/>
            <person name="Pangilinan J."/>
            <person name="LaButti K."/>
            <person name="Hainaut M."/>
            <person name="Henrissat B."/>
            <person name="Grigoriev I.V."/>
            <person name="Spatafora J.W."/>
            <person name="Aime M.C."/>
        </authorList>
    </citation>
    <scope>NUCLEOTIDE SEQUENCE [LARGE SCALE GENOMIC DNA]</scope>
    <source>
        <strain evidence="9 10">MCA 4198</strain>
    </source>
</reference>
<dbReference type="PANTHER" id="PTHR43503:SF4">
    <property type="entry name" value="PEROXIREDOXIN-6"/>
    <property type="match status" value="1"/>
</dbReference>
<dbReference type="STRING" id="215250.A0A316YM45"/>
<dbReference type="PROSITE" id="PS51352">
    <property type="entry name" value="THIOREDOXIN_2"/>
    <property type="match status" value="1"/>
</dbReference>
<gene>
    <name evidence="9" type="ORF">FA10DRAFT_266766</name>
</gene>
<dbReference type="AlphaFoldDB" id="A0A316YM45"/>